<dbReference type="PROSITE" id="PS00676">
    <property type="entry name" value="SIGMA54_INTERACT_2"/>
    <property type="match status" value="1"/>
</dbReference>
<dbReference type="PROSITE" id="PS50045">
    <property type="entry name" value="SIGMA54_INTERACT_4"/>
    <property type="match status" value="1"/>
</dbReference>
<dbReference type="FunFam" id="3.40.50.300:FF:000006">
    <property type="entry name" value="DNA-binding transcriptional regulator NtrC"/>
    <property type="match status" value="1"/>
</dbReference>
<feature type="domain" description="Sigma-54 factor interaction" evidence="6">
    <location>
        <begin position="155"/>
        <end position="382"/>
    </location>
</feature>
<dbReference type="OrthoDB" id="9762199at2"/>
<dbReference type="GO" id="GO:0005524">
    <property type="term" value="F:ATP binding"/>
    <property type="evidence" value="ECO:0007669"/>
    <property type="project" value="UniProtKB-KW"/>
</dbReference>
<dbReference type="Gene3D" id="1.10.8.60">
    <property type="match status" value="1"/>
</dbReference>
<dbReference type="Gene3D" id="3.30.450.20">
    <property type="entry name" value="PAS domain"/>
    <property type="match status" value="1"/>
</dbReference>
<dbReference type="Pfam" id="PF02954">
    <property type="entry name" value="HTH_8"/>
    <property type="match status" value="1"/>
</dbReference>
<evidence type="ECO:0000259" key="7">
    <source>
        <dbReference type="PROSITE" id="PS50112"/>
    </source>
</evidence>
<dbReference type="Pfam" id="PF08448">
    <property type="entry name" value="PAS_4"/>
    <property type="match status" value="1"/>
</dbReference>
<dbReference type="InterPro" id="IPR058031">
    <property type="entry name" value="AAA_lid_NorR"/>
</dbReference>
<dbReference type="InterPro" id="IPR035965">
    <property type="entry name" value="PAS-like_dom_sf"/>
</dbReference>
<evidence type="ECO:0000256" key="4">
    <source>
        <dbReference type="ARBA" id="ARBA00023125"/>
    </source>
</evidence>
<dbReference type="InterPro" id="IPR025943">
    <property type="entry name" value="Sigma_54_int_dom_ATP-bd_2"/>
</dbReference>
<dbReference type="Pfam" id="PF25601">
    <property type="entry name" value="AAA_lid_14"/>
    <property type="match status" value="1"/>
</dbReference>
<evidence type="ECO:0000313" key="9">
    <source>
        <dbReference type="Proteomes" id="UP000184016"/>
    </source>
</evidence>
<proteinExistence type="predicted"/>
<dbReference type="SUPFAM" id="SSF55785">
    <property type="entry name" value="PYP-like sensor domain (PAS domain)"/>
    <property type="match status" value="1"/>
</dbReference>
<dbReference type="GO" id="GO:0043565">
    <property type="term" value="F:sequence-specific DNA binding"/>
    <property type="evidence" value="ECO:0007669"/>
    <property type="project" value="InterPro"/>
</dbReference>
<dbReference type="SMART" id="SM00382">
    <property type="entry name" value="AAA"/>
    <property type="match status" value="1"/>
</dbReference>
<dbReference type="SMART" id="SM00091">
    <property type="entry name" value="PAS"/>
    <property type="match status" value="1"/>
</dbReference>
<evidence type="ECO:0000256" key="3">
    <source>
        <dbReference type="ARBA" id="ARBA00023015"/>
    </source>
</evidence>
<dbReference type="PANTHER" id="PTHR32071">
    <property type="entry name" value="TRANSCRIPTIONAL REGULATORY PROTEIN"/>
    <property type="match status" value="1"/>
</dbReference>
<keyword evidence="4" id="KW-0238">DNA-binding</keyword>
<evidence type="ECO:0000256" key="2">
    <source>
        <dbReference type="ARBA" id="ARBA00022840"/>
    </source>
</evidence>
<evidence type="ECO:0000256" key="5">
    <source>
        <dbReference type="ARBA" id="ARBA00023163"/>
    </source>
</evidence>
<dbReference type="Proteomes" id="UP000184016">
    <property type="component" value="Unassembled WGS sequence"/>
</dbReference>
<dbReference type="InterPro" id="IPR025944">
    <property type="entry name" value="Sigma_54_int_dom_CS"/>
</dbReference>
<dbReference type="InterPro" id="IPR002078">
    <property type="entry name" value="Sigma_54_int"/>
</dbReference>
<dbReference type="SUPFAM" id="SSF46689">
    <property type="entry name" value="Homeodomain-like"/>
    <property type="match status" value="1"/>
</dbReference>
<feature type="domain" description="PAS" evidence="7">
    <location>
        <begin position="7"/>
        <end position="55"/>
    </location>
</feature>
<dbReference type="STRING" id="1830138.SAMN05443507_11510"/>
<dbReference type="Gene3D" id="3.40.50.300">
    <property type="entry name" value="P-loop containing nucleotide triphosphate hydrolases"/>
    <property type="match status" value="1"/>
</dbReference>
<dbReference type="PROSITE" id="PS50112">
    <property type="entry name" value="PAS"/>
    <property type="match status" value="1"/>
</dbReference>
<dbReference type="SUPFAM" id="SSF52540">
    <property type="entry name" value="P-loop containing nucleoside triphosphate hydrolases"/>
    <property type="match status" value="1"/>
</dbReference>
<dbReference type="InterPro" id="IPR025662">
    <property type="entry name" value="Sigma_54_int_dom_ATP-bd_1"/>
</dbReference>
<dbReference type="NCBIfam" id="TIGR00229">
    <property type="entry name" value="sensory_box"/>
    <property type="match status" value="1"/>
</dbReference>
<dbReference type="InterPro" id="IPR027417">
    <property type="entry name" value="P-loop_NTPase"/>
</dbReference>
<accession>A0A1M6SYC8</accession>
<evidence type="ECO:0000259" key="6">
    <source>
        <dbReference type="PROSITE" id="PS50045"/>
    </source>
</evidence>
<dbReference type="InterPro" id="IPR013656">
    <property type="entry name" value="PAS_4"/>
</dbReference>
<dbReference type="PANTHER" id="PTHR32071:SF74">
    <property type="entry name" value="TRANSCRIPTIONAL ACTIVATOR ROCR"/>
    <property type="match status" value="1"/>
</dbReference>
<dbReference type="RefSeq" id="WP_072874358.1">
    <property type="nucleotide sequence ID" value="NZ_FRAF01000015.1"/>
</dbReference>
<reference evidence="9" key="1">
    <citation type="submission" date="2016-11" db="EMBL/GenBank/DDBJ databases">
        <authorList>
            <person name="Varghese N."/>
            <person name="Submissions S."/>
        </authorList>
    </citation>
    <scope>NUCLEOTIDE SEQUENCE [LARGE SCALE GENOMIC DNA]</scope>
    <source>
        <strain evidence="9">USBA-503</strain>
    </source>
</reference>
<dbReference type="InterPro" id="IPR003593">
    <property type="entry name" value="AAA+_ATPase"/>
</dbReference>
<keyword evidence="5" id="KW-0804">Transcription</keyword>
<dbReference type="InterPro" id="IPR002197">
    <property type="entry name" value="HTH_Fis"/>
</dbReference>
<dbReference type="GO" id="GO:0006355">
    <property type="term" value="P:regulation of DNA-templated transcription"/>
    <property type="evidence" value="ECO:0007669"/>
    <property type="project" value="InterPro"/>
</dbReference>
<sequence length="534" mass="59406">MDQHRDQQEWFNAVLDTMDEGIHVVDARGVTVVYNRAASQLDGVSVGDVLGRHVLDSFPSLGEEGSTLLQVLKTGQALFHRAQTFTNIRGVQVHTVNTTLPIRREGKIVGALEISKDFTYVKHLTDQLSALQEKMIGRKPKKQQTVGAQYRFSDIVTTDGQMLQTIRRAERAARSQSPILVYGETGTGKELLVQSIHNASRQTGAFLAVNCAALPPSLLESLLFGTIRGSFTGAENRAGWFELADNGTLFLDEVQSLPLDVQAKLLRVLQSGEFSRVGDARLLHTNARIVAAMNESPEGELAKGSLRKDLYYRLNVVRLDLPPLRERGEDILLLARHFLEKWNQQLGTRVKRLSEDTLAFFQTYPWPGNVRELEHVIEAALNLMDGEVLTLADLPLQMQESARQYGFSIRKAERQKEELAEFSSAEKSAIDKGRRLSSFSFAEKSASHVEPRTTGIENVWSQSGFEQLWTALNESVVLDDAPSPALPEVLQSIEKIVLERALASCNGNVLSTAKKLGLPRQTLQYKLQKLGLSH</sequence>
<dbReference type="CDD" id="cd00009">
    <property type="entry name" value="AAA"/>
    <property type="match status" value="1"/>
</dbReference>
<dbReference type="PROSITE" id="PS00688">
    <property type="entry name" value="SIGMA54_INTERACT_3"/>
    <property type="match status" value="1"/>
</dbReference>
<dbReference type="Gene3D" id="1.10.10.60">
    <property type="entry name" value="Homeodomain-like"/>
    <property type="match status" value="1"/>
</dbReference>
<dbReference type="PROSITE" id="PS00675">
    <property type="entry name" value="SIGMA54_INTERACT_1"/>
    <property type="match status" value="1"/>
</dbReference>
<dbReference type="Pfam" id="PF00158">
    <property type="entry name" value="Sigma54_activat"/>
    <property type="match status" value="1"/>
</dbReference>
<name>A0A1M6SYC8_9BACL</name>
<dbReference type="AlphaFoldDB" id="A0A1M6SYC8"/>
<dbReference type="CDD" id="cd00130">
    <property type="entry name" value="PAS"/>
    <property type="match status" value="1"/>
</dbReference>
<protein>
    <submittedName>
        <fullName evidence="8">Arginine utilization regulatory protein</fullName>
    </submittedName>
</protein>
<keyword evidence="2" id="KW-0067">ATP-binding</keyword>
<keyword evidence="9" id="KW-1185">Reference proteome</keyword>
<keyword evidence="3" id="KW-0805">Transcription regulation</keyword>
<evidence type="ECO:0000313" key="8">
    <source>
        <dbReference type="EMBL" id="SHK49693.1"/>
    </source>
</evidence>
<evidence type="ECO:0000256" key="1">
    <source>
        <dbReference type="ARBA" id="ARBA00022741"/>
    </source>
</evidence>
<gene>
    <name evidence="8" type="ORF">SAMN05443507_11510</name>
</gene>
<keyword evidence="1" id="KW-0547">Nucleotide-binding</keyword>
<dbReference type="InterPro" id="IPR000014">
    <property type="entry name" value="PAS"/>
</dbReference>
<dbReference type="InterPro" id="IPR009057">
    <property type="entry name" value="Homeodomain-like_sf"/>
</dbReference>
<dbReference type="PRINTS" id="PR01590">
    <property type="entry name" value="HTHFIS"/>
</dbReference>
<dbReference type="EMBL" id="FRAF01000015">
    <property type="protein sequence ID" value="SHK49693.1"/>
    <property type="molecule type" value="Genomic_DNA"/>
</dbReference>
<organism evidence="8 9">
    <name type="scientific">Alicyclobacillus tolerans</name>
    <dbReference type="NCBI Taxonomy" id="90970"/>
    <lineage>
        <taxon>Bacteria</taxon>
        <taxon>Bacillati</taxon>
        <taxon>Bacillota</taxon>
        <taxon>Bacilli</taxon>
        <taxon>Bacillales</taxon>
        <taxon>Alicyclobacillaceae</taxon>
        <taxon>Alicyclobacillus</taxon>
    </lineage>
</organism>